<dbReference type="Gene3D" id="1.25.40.20">
    <property type="entry name" value="Ankyrin repeat-containing domain"/>
    <property type="match status" value="1"/>
</dbReference>
<evidence type="ECO:0000256" key="1">
    <source>
        <dbReference type="ARBA" id="ARBA00004141"/>
    </source>
</evidence>
<dbReference type="SMART" id="SM00248">
    <property type="entry name" value="ANK"/>
    <property type="match status" value="4"/>
</dbReference>
<keyword evidence="8" id="KW-0175">Coiled coil</keyword>
<dbReference type="Proteomes" id="UP000594261">
    <property type="component" value="Chromosome 3"/>
</dbReference>
<evidence type="ECO:0000256" key="5">
    <source>
        <dbReference type="ARBA" id="ARBA00023043"/>
    </source>
</evidence>
<keyword evidence="2" id="KW-0812">Transmembrane</keyword>
<dbReference type="InParanoid" id="A0A7N2L6I1"/>
<evidence type="ECO:0000256" key="6">
    <source>
        <dbReference type="ARBA" id="ARBA00023136"/>
    </source>
</evidence>
<evidence type="ECO:0000256" key="2">
    <source>
        <dbReference type="ARBA" id="ARBA00022692"/>
    </source>
</evidence>
<dbReference type="Pfam" id="PF13606">
    <property type="entry name" value="Ank_3"/>
    <property type="match status" value="1"/>
</dbReference>
<evidence type="ECO:0000256" key="7">
    <source>
        <dbReference type="PROSITE-ProRule" id="PRU00023"/>
    </source>
</evidence>
<feature type="compositionally biased region" description="Polar residues" evidence="9">
    <location>
        <begin position="607"/>
        <end position="638"/>
    </location>
</feature>
<feature type="region of interest" description="Disordered" evidence="9">
    <location>
        <begin position="575"/>
        <end position="638"/>
    </location>
</feature>
<name>A0A7N2L6I1_QUELO</name>
<feature type="repeat" description="ANK" evidence="7">
    <location>
        <begin position="15"/>
        <end position="47"/>
    </location>
</feature>
<evidence type="ECO:0000313" key="12">
    <source>
        <dbReference type="Proteomes" id="UP000594261"/>
    </source>
</evidence>
<sequence>MLDIFPMAIVEADDYGWIPLHYAADLGNVKVVELFLKKNSSIAYIMDKEGMSALHISAKKGHVGVMRTLIRNCPETCELLDNKGRTALHVAVETGNKNAVEILLKELAFQDLINEQDEEGNTPLHLAAINGRYTILLMLADDRRVDKWAMNEEGMNTADIIQLDNRLLSCEKDVLMSKWNRDLILLSLERVVRQTTKVQTHETEGLEEFHETHGMVRAEVRAEMRGANNVKDNPGRDNTTPKDNPGIDTPIAKFNITAITIFTTVTFAAAFQVPGGYEDKTGLAVLRKNKHFRTFLIFDCLAFGTSAACGAMQCGALLLAVRCGYAILRAVLMQFLRYLTDDTESRDTNNTALAELNHSYSNHVLIVLGRDRPRMRTAEEHGVLGRIIQNTFKLDEMLNACSNQLDGERKRRVMAVQTLSKSEQDLIVARKKLQVEEEARKSAESTSEGYQKQVEEQAKLLREANAELNKTQEQVLVLKKHLEETQRLREKAEKLKEQAKKAKIKTKQAMNEAEEKGYEIGIAETEKDLRAEVPEVCRIFCARTWSEALNRAGVEASSELRKPENVYYPEAIRSSAPQPYQADTPSPAINPNEEVLPRNSPPGASPNKPTTASKAETVSQGFQQELDSTVQSTGDITN</sequence>
<evidence type="ECO:0000313" key="11">
    <source>
        <dbReference type="EnsemblPlants" id="QL03p028264:mrna"/>
    </source>
</evidence>
<keyword evidence="12" id="KW-1185">Reference proteome</keyword>
<feature type="coiled-coil region" evidence="8">
    <location>
        <begin position="447"/>
        <end position="516"/>
    </location>
</feature>
<dbReference type="Pfam" id="PF12796">
    <property type="entry name" value="Ank_2"/>
    <property type="match status" value="1"/>
</dbReference>
<dbReference type="InterPro" id="IPR026961">
    <property type="entry name" value="PGG_dom"/>
</dbReference>
<feature type="compositionally biased region" description="Polar residues" evidence="9">
    <location>
        <begin position="575"/>
        <end position="589"/>
    </location>
</feature>
<evidence type="ECO:0000259" key="10">
    <source>
        <dbReference type="Pfam" id="PF13962"/>
    </source>
</evidence>
<evidence type="ECO:0000256" key="3">
    <source>
        <dbReference type="ARBA" id="ARBA00022737"/>
    </source>
</evidence>
<dbReference type="EnsemblPlants" id="QL03p028264:mrna">
    <property type="protein sequence ID" value="QL03p028264:mrna"/>
    <property type="gene ID" value="QL03p028264"/>
</dbReference>
<evidence type="ECO:0000256" key="8">
    <source>
        <dbReference type="SAM" id="Coils"/>
    </source>
</evidence>
<feature type="region of interest" description="Disordered" evidence="9">
    <location>
        <begin position="225"/>
        <end position="246"/>
    </location>
</feature>
<accession>A0A7N2L6I1</accession>
<keyword evidence="3" id="KW-0677">Repeat</keyword>
<dbReference type="PANTHER" id="PTHR24186:SF50">
    <property type="entry name" value="ANKYRIN REPEAT-CONTAINING PROTEIN ITN1-LIKE ISOFORM X1"/>
    <property type="match status" value="1"/>
</dbReference>
<proteinExistence type="predicted"/>
<feature type="repeat" description="ANK" evidence="7">
    <location>
        <begin position="119"/>
        <end position="139"/>
    </location>
</feature>
<protein>
    <recommendedName>
        <fullName evidence="10">PGG domain-containing protein</fullName>
    </recommendedName>
</protein>
<dbReference type="PROSITE" id="PS50088">
    <property type="entry name" value="ANK_REPEAT"/>
    <property type="match status" value="4"/>
</dbReference>
<dbReference type="SUPFAM" id="SSF48403">
    <property type="entry name" value="Ankyrin repeat"/>
    <property type="match status" value="1"/>
</dbReference>
<feature type="repeat" description="ANK" evidence="7">
    <location>
        <begin position="83"/>
        <end position="115"/>
    </location>
</feature>
<dbReference type="InterPro" id="IPR036770">
    <property type="entry name" value="Ankyrin_rpt-contain_sf"/>
</dbReference>
<feature type="domain" description="PGG" evidence="10">
    <location>
        <begin position="260"/>
        <end position="309"/>
    </location>
</feature>
<dbReference type="InterPro" id="IPR002110">
    <property type="entry name" value="Ankyrin_rpt"/>
</dbReference>
<keyword evidence="6" id="KW-0472">Membrane</keyword>
<dbReference type="Pfam" id="PF13962">
    <property type="entry name" value="PGG"/>
    <property type="match status" value="1"/>
</dbReference>
<reference evidence="11" key="2">
    <citation type="submission" date="2021-01" db="UniProtKB">
        <authorList>
            <consortium name="EnsemblPlants"/>
        </authorList>
    </citation>
    <scope>IDENTIFICATION</scope>
</reference>
<evidence type="ECO:0000256" key="4">
    <source>
        <dbReference type="ARBA" id="ARBA00022989"/>
    </source>
</evidence>
<comment type="subcellular location">
    <subcellularLocation>
        <location evidence="1">Membrane</location>
        <topology evidence="1">Multi-pass membrane protein</topology>
    </subcellularLocation>
</comment>
<dbReference type="PANTHER" id="PTHR24186">
    <property type="entry name" value="PROTEIN PHOSPHATASE 1 REGULATORY SUBUNIT"/>
    <property type="match status" value="1"/>
</dbReference>
<evidence type="ECO:0000256" key="9">
    <source>
        <dbReference type="SAM" id="MobiDB-lite"/>
    </source>
</evidence>
<keyword evidence="5 7" id="KW-0040">ANK repeat</keyword>
<keyword evidence="4" id="KW-1133">Transmembrane helix</keyword>
<reference evidence="11 12" key="1">
    <citation type="journal article" date="2016" name="G3 (Bethesda)">
        <title>First Draft Assembly and Annotation of the Genome of a California Endemic Oak Quercus lobata Nee (Fagaceae).</title>
        <authorList>
            <person name="Sork V.L."/>
            <person name="Fitz-Gibbon S.T."/>
            <person name="Puiu D."/>
            <person name="Crepeau M."/>
            <person name="Gugger P.F."/>
            <person name="Sherman R."/>
            <person name="Stevens K."/>
            <person name="Langley C.H."/>
            <person name="Pellegrini M."/>
            <person name="Salzberg S.L."/>
        </authorList>
    </citation>
    <scope>NUCLEOTIDE SEQUENCE [LARGE SCALE GENOMIC DNA]</scope>
    <source>
        <strain evidence="11 12">cv. SW786</strain>
    </source>
</reference>
<dbReference type="PROSITE" id="PS50297">
    <property type="entry name" value="ANK_REP_REGION"/>
    <property type="match status" value="4"/>
</dbReference>
<organism evidence="11 12">
    <name type="scientific">Quercus lobata</name>
    <name type="common">Valley oak</name>
    <dbReference type="NCBI Taxonomy" id="97700"/>
    <lineage>
        <taxon>Eukaryota</taxon>
        <taxon>Viridiplantae</taxon>
        <taxon>Streptophyta</taxon>
        <taxon>Embryophyta</taxon>
        <taxon>Tracheophyta</taxon>
        <taxon>Spermatophyta</taxon>
        <taxon>Magnoliopsida</taxon>
        <taxon>eudicotyledons</taxon>
        <taxon>Gunneridae</taxon>
        <taxon>Pentapetalae</taxon>
        <taxon>rosids</taxon>
        <taxon>fabids</taxon>
        <taxon>Fagales</taxon>
        <taxon>Fagaceae</taxon>
        <taxon>Quercus</taxon>
    </lineage>
</organism>
<dbReference type="Gramene" id="QL03p028264:mrna">
    <property type="protein sequence ID" value="QL03p028264:mrna"/>
    <property type="gene ID" value="QL03p028264"/>
</dbReference>
<dbReference type="EMBL" id="LRBV02000003">
    <property type="status" value="NOT_ANNOTATED_CDS"/>
    <property type="molecule type" value="Genomic_DNA"/>
</dbReference>
<dbReference type="AlphaFoldDB" id="A0A7N2L6I1"/>
<dbReference type="GO" id="GO:0005886">
    <property type="term" value="C:plasma membrane"/>
    <property type="evidence" value="ECO:0007669"/>
    <property type="project" value="TreeGrafter"/>
</dbReference>
<feature type="repeat" description="ANK" evidence="7">
    <location>
        <begin position="49"/>
        <end position="72"/>
    </location>
</feature>